<dbReference type="AlphaFoldDB" id="A0A2P2M703"/>
<evidence type="ECO:0000256" key="1">
    <source>
        <dbReference type="SAM" id="SignalP"/>
    </source>
</evidence>
<feature type="chain" id="PRO_5015130234" evidence="1">
    <location>
        <begin position="17"/>
        <end position="90"/>
    </location>
</feature>
<organism evidence="2">
    <name type="scientific">Rhizophora mucronata</name>
    <name type="common">Asiatic mangrove</name>
    <dbReference type="NCBI Taxonomy" id="61149"/>
    <lineage>
        <taxon>Eukaryota</taxon>
        <taxon>Viridiplantae</taxon>
        <taxon>Streptophyta</taxon>
        <taxon>Embryophyta</taxon>
        <taxon>Tracheophyta</taxon>
        <taxon>Spermatophyta</taxon>
        <taxon>Magnoliopsida</taxon>
        <taxon>eudicotyledons</taxon>
        <taxon>Gunneridae</taxon>
        <taxon>Pentapetalae</taxon>
        <taxon>rosids</taxon>
        <taxon>fabids</taxon>
        <taxon>Malpighiales</taxon>
        <taxon>Rhizophoraceae</taxon>
        <taxon>Rhizophora</taxon>
    </lineage>
</organism>
<proteinExistence type="predicted"/>
<accession>A0A2P2M703</accession>
<dbReference type="EMBL" id="GGEC01045506">
    <property type="protein sequence ID" value="MBX25990.1"/>
    <property type="molecule type" value="Transcribed_RNA"/>
</dbReference>
<evidence type="ECO:0000313" key="2">
    <source>
        <dbReference type="EMBL" id="MBX25990.1"/>
    </source>
</evidence>
<protein>
    <submittedName>
        <fullName evidence="2">Alpha-soluble NSF attachment protein 2-like</fullName>
    </submittedName>
</protein>
<reference evidence="2" key="1">
    <citation type="submission" date="2018-02" db="EMBL/GenBank/DDBJ databases">
        <title>Rhizophora mucronata_Transcriptome.</title>
        <authorList>
            <person name="Meera S.P."/>
            <person name="Sreeshan A."/>
            <person name="Augustine A."/>
        </authorList>
    </citation>
    <scope>NUCLEOTIDE SEQUENCE</scope>
    <source>
        <tissue evidence="2">Leaf</tissue>
    </source>
</reference>
<sequence length="90" mass="10216">MCLCAVMLCLQCFVLPSILDLGYDLRGYTCNWSCVWIGIWHFHAIRGSITGYAVRAEVKFLELVTLMSRVVMIIVISSFLHHPPLPGLYL</sequence>
<feature type="signal peptide" evidence="1">
    <location>
        <begin position="1"/>
        <end position="16"/>
    </location>
</feature>
<keyword evidence="1" id="KW-0732">Signal</keyword>
<name>A0A2P2M703_RHIMU</name>